<dbReference type="PANTHER" id="PTHR34287">
    <property type="entry name" value="OS06G0551500 PROTEIN-RELATED"/>
    <property type="match status" value="1"/>
</dbReference>
<evidence type="ECO:0000313" key="2">
    <source>
        <dbReference type="Proteomes" id="UP001604336"/>
    </source>
</evidence>
<gene>
    <name evidence="1" type="ORF">Adt_08573</name>
</gene>
<dbReference type="Proteomes" id="UP001604336">
    <property type="component" value="Unassembled WGS sequence"/>
</dbReference>
<dbReference type="PANTHER" id="PTHR34287:SF2">
    <property type="match status" value="1"/>
</dbReference>
<keyword evidence="2" id="KW-1185">Reference proteome</keyword>
<name>A0ABD1UEQ4_9LAMI</name>
<proteinExistence type="predicted"/>
<reference evidence="2" key="1">
    <citation type="submission" date="2024-07" db="EMBL/GenBank/DDBJ databases">
        <title>Two chromosome-level genome assemblies of Korean endemic species Abeliophyllum distichum and Forsythia ovata (Oleaceae).</title>
        <authorList>
            <person name="Jang H."/>
        </authorList>
    </citation>
    <scope>NUCLEOTIDE SEQUENCE [LARGE SCALE GENOMIC DNA]</scope>
</reference>
<organism evidence="1 2">
    <name type="scientific">Abeliophyllum distichum</name>
    <dbReference type="NCBI Taxonomy" id="126358"/>
    <lineage>
        <taxon>Eukaryota</taxon>
        <taxon>Viridiplantae</taxon>
        <taxon>Streptophyta</taxon>
        <taxon>Embryophyta</taxon>
        <taxon>Tracheophyta</taxon>
        <taxon>Spermatophyta</taxon>
        <taxon>Magnoliopsida</taxon>
        <taxon>eudicotyledons</taxon>
        <taxon>Gunneridae</taxon>
        <taxon>Pentapetalae</taxon>
        <taxon>asterids</taxon>
        <taxon>lamiids</taxon>
        <taxon>Lamiales</taxon>
        <taxon>Oleaceae</taxon>
        <taxon>Forsythieae</taxon>
        <taxon>Abeliophyllum</taxon>
    </lineage>
</organism>
<dbReference type="AlphaFoldDB" id="A0ABD1UEQ4"/>
<dbReference type="EMBL" id="JBFOLK010000003">
    <property type="protein sequence ID" value="KAL2523519.1"/>
    <property type="molecule type" value="Genomic_DNA"/>
</dbReference>
<comment type="caution">
    <text evidence="1">The sequence shown here is derived from an EMBL/GenBank/DDBJ whole genome shotgun (WGS) entry which is preliminary data.</text>
</comment>
<accession>A0ABD1UEQ4</accession>
<evidence type="ECO:0000313" key="1">
    <source>
        <dbReference type="EMBL" id="KAL2523519.1"/>
    </source>
</evidence>
<sequence>MSKESSSPAVSPESSFNSPLVQQVSKKLSDRLLGKYFDASEFDFDYKQSGLWSPLILPTKAFFISTRNSPFNTQFLLNSIHKPSCFTSCIACLKGLFRNRIENKEPSFEQGRGCASSDNGLVTGYWFVSSVHLKYYVSLSTWTNDLFDLYAFLISYFYAYFES</sequence>
<protein>
    <submittedName>
        <fullName evidence="1">Uncharacterized protein</fullName>
    </submittedName>
</protein>